<evidence type="ECO:0000256" key="7">
    <source>
        <dbReference type="ARBA" id="ARBA00023136"/>
    </source>
</evidence>
<evidence type="ECO:0000256" key="1">
    <source>
        <dbReference type="ARBA" id="ARBA00004651"/>
    </source>
</evidence>
<dbReference type="InterPro" id="IPR011606">
    <property type="entry name" value="Brnchd-chn_aa_trnsp_permease"/>
</dbReference>
<keyword evidence="4" id="KW-1003">Cell membrane</keyword>
<feature type="transmembrane region" description="Helical" evidence="8">
    <location>
        <begin position="207"/>
        <end position="226"/>
    </location>
</feature>
<gene>
    <name evidence="9" type="ORF">H3L94_08775</name>
</gene>
<dbReference type="GO" id="GO:1903785">
    <property type="term" value="P:L-valine transmembrane transport"/>
    <property type="evidence" value="ECO:0007669"/>
    <property type="project" value="TreeGrafter"/>
</dbReference>
<keyword evidence="6 8" id="KW-1133">Transmembrane helix</keyword>
<evidence type="ECO:0000256" key="2">
    <source>
        <dbReference type="ARBA" id="ARBA00010735"/>
    </source>
</evidence>
<dbReference type="AlphaFoldDB" id="A0A7D7N5B1"/>
<name>A0A7D7N5B1_9NEIS</name>
<feature type="transmembrane region" description="Helical" evidence="8">
    <location>
        <begin position="161"/>
        <end position="178"/>
    </location>
</feature>
<evidence type="ECO:0000256" key="5">
    <source>
        <dbReference type="ARBA" id="ARBA00022692"/>
    </source>
</evidence>
<feature type="transmembrane region" description="Helical" evidence="8">
    <location>
        <begin position="185"/>
        <end position="201"/>
    </location>
</feature>
<keyword evidence="7 8" id="KW-0472">Membrane</keyword>
<sequence length="233" mass="25565">MSDSEHLSGARKWRLALHYSYPIALGYVPAAVAFGVLMSAAGLPAWLSAASSLIVYSGAAQYASVAMFAGGAGVLAMTLNTFIINLRHVFYAMPLLDDLPERKWVRWYSLFALTDESFSVLTTLPPPLRRPLMGRIVFCNQMYWVLGTLAGVGVGGGLGEWIPNLGFALNCLFVILAYEQYRNRREWWPCLLAAVAFWAAGAFTQQYLLLLAVALSVVFIVCRSAVWTGRAGE</sequence>
<keyword evidence="5 8" id="KW-0812">Transmembrane</keyword>
<proteinExistence type="inferred from homology"/>
<dbReference type="EMBL" id="CP059567">
    <property type="protein sequence ID" value="QMT39943.1"/>
    <property type="molecule type" value="Genomic_DNA"/>
</dbReference>
<feature type="transmembrane region" description="Helical" evidence="8">
    <location>
        <begin position="20"/>
        <end position="47"/>
    </location>
</feature>
<dbReference type="Pfam" id="PF03591">
    <property type="entry name" value="AzlC"/>
    <property type="match status" value="1"/>
</dbReference>
<organism evidence="9 10">
    <name type="scientific">Neisseria shayeganii</name>
    <dbReference type="NCBI Taxonomy" id="607712"/>
    <lineage>
        <taxon>Bacteria</taxon>
        <taxon>Pseudomonadati</taxon>
        <taxon>Pseudomonadota</taxon>
        <taxon>Betaproteobacteria</taxon>
        <taxon>Neisseriales</taxon>
        <taxon>Neisseriaceae</taxon>
        <taxon>Neisseria</taxon>
    </lineage>
</organism>
<comment type="similarity">
    <text evidence="2">Belongs to the AzlC family.</text>
</comment>
<feature type="transmembrane region" description="Helical" evidence="8">
    <location>
        <begin position="59"/>
        <end position="84"/>
    </location>
</feature>
<accession>A0A7D7N5B1</accession>
<protein>
    <submittedName>
        <fullName evidence="9">AzlC family ABC transporter permease</fullName>
    </submittedName>
</protein>
<dbReference type="KEGG" id="nsg:H3L94_08775"/>
<feature type="transmembrane region" description="Helical" evidence="8">
    <location>
        <begin position="136"/>
        <end position="155"/>
    </location>
</feature>
<dbReference type="Proteomes" id="UP000514752">
    <property type="component" value="Chromosome"/>
</dbReference>
<evidence type="ECO:0000313" key="10">
    <source>
        <dbReference type="Proteomes" id="UP000514752"/>
    </source>
</evidence>
<dbReference type="PANTHER" id="PTHR34979:SF1">
    <property type="entry name" value="INNER MEMBRANE PROTEIN YGAZ"/>
    <property type="match status" value="1"/>
</dbReference>
<evidence type="ECO:0000256" key="8">
    <source>
        <dbReference type="SAM" id="Phobius"/>
    </source>
</evidence>
<evidence type="ECO:0000256" key="6">
    <source>
        <dbReference type="ARBA" id="ARBA00022989"/>
    </source>
</evidence>
<reference evidence="9 10" key="1">
    <citation type="submission" date="2020-07" db="EMBL/GenBank/DDBJ databases">
        <title>Genomic diversity of species in the Neisseriaceae family.</title>
        <authorList>
            <person name="Vincent A.T."/>
            <person name="Bernet E."/>
            <person name="Veyrier F.J."/>
        </authorList>
    </citation>
    <scope>NUCLEOTIDE SEQUENCE [LARGE SCALE GENOMIC DNA]</scope>
    <source>
        <strain evidence="9 10">DSM 22244</strain>
    </source>
</reference>
<dbReference type="GO" id="GO:0005886">
    <property type="term" value="C:plasma membrane"/>
    <property type="evidence" value="ECO:0007669"/>
    <property type="project" value="UniProtKB-SubCell"/>
</dbReference>
<dbReference type="PANTHER" id="PTHR34979">
    <property type="entry name" value="INNER MEMBRANE PROTEIN YGAZ"/>
    <property type="match status" value="1"/>
</dbReference>
<keyword evidence="3" id="KW-0813">Transport</keyword>
<dbReference type="RefSeq" id="WP_182121703.1">
    <property type="nucleotide sequence ID" value="NZ_CP059567.1"/>
</dbReference>
<evidence type="ECO:0000313" key="9">
    <source>
        <dbReference type="EMBL" id="QMT39943.1"/>
    </source>
</evidence>
<evidence type="ECO:0000256" key="3">
    <source>
        <dbReference type="ARBA" id="ARBA00022448"/>
    </source>
</evidence>
<evidence type="ECO:0000256" key="4">
    <source>
        <dbReference type="ARBA" id="ARBA00022475"/>
    </source>
</evidence>
<comment type="subcellular location">
    <subcellularLocation>
        <location evidence="1">Cell membrane</location>
        <topology evidence="1">Multi-pass membrane protein</topology>
    </subcellularLocation>
</comment>